<feature type="domain" description="Peptidase M14" evidence="4">
    <location>
        <begin position="171"/>
        <end position="210"/>
    </location>
</feature>
<reference evidence="5" key="1">
    <citation type="journal article" date="2023" name="IScience">
        <title>Live-bearing cockroach genome reveals convergent evolutionary mechanisms linked to viviparity in insects and beyond.</title>
        <authorList>
            <person name="Fouks B."/>
            <person name="Harrison M.C."/>
            <person name="Mikhailova A.A."/>
            <person name="Marchal E."/>
            <person name="English S."/>
            <person name="Carruthers M."/>
            <person name="Jennings E.C."/>
            <person name="Chiamaka E.L."/>
            <person name="Frigard R.A."/>
            <person name="Pippel M."/>
            <person name="Attardo G.M."/>
            <person name="Benoit J.B."/>
            <person name="Bornberg-Bauer E."/>
            <person name="Tobe S.S."/>
        </authorList>
    </citation>
    <scope>NUCLEOTIDE SEQUENCE</scope>
    <source>
        <strain evidence="5">Stay&amp;Tobe</strain>
    </source>
</reference>
<dbReference type="PANTHER" id="PTHR12756">
    <property type="entry name" value="CYTOSOLIC CARBOXYPEPTIDASE"/>
    <property type="match status" value="1"/>
</dbReference>
<keyword evidence="3" id="KW-1133">Transmembrane helix</keyword>
<sequence>DNSDTDTGILYLYSTFYMPYCHVCFPTAFFSHFIFHYFISSFIQFIFIINCINAKEKVKSHALGNLKSNSQLYSKDLTMVLSSIPPDNHSWILRTVLIYALKYIIYLRHGNCSVFVFSKGNHTTFSTPKKTQHFISIAVSVAHIENSQEQTSCLRRPRNLNSASSFQQNYTSLIDFLISSHPVAVALREHVTFKIVPMMNPDGVFLGNYRFRNISCSTINLDQNNPKYLIEKITPAPISKFHI</sequence>
<evidence type="ECO:0000313" key="6">
    <source>
        <dbReference type="Proteomes" id="UP001233999"/>
    </source>
</evidence>
<keyword evidence="3" id="KW-0472">Membrane</keyword>
<dbReference type="EMBL" id="JASPKZ010007750">
    <property type="protein sequence ID" value="KAJ9582744.1"/>
    <property type="molecule type" value="Genomic_DNA"/>
</dbReference>
<dbReference type="GO" id="GO:0008270">
    <property type="term" value="F:zinc ion binding"/>
    <property type="evidence" value="ECO:0007669"/>
    <property type="project" value="InterPro"/>
</dbReference>
<evidence type="ECO:0000313" key="5">
    <source>
        <dbReference type="EMBL" id="KAJ9582744.1"/>
    </source>
</evidence>
<evidence type="ECO:0000256" key="3">
    <source>
        <dbReference type="SAM" id="Phobius"/>
    </source>
</evidence>
<keyword evidence="6" id="KW-1185">Reference proteome</keyword>
<accession>A0AAD7ZL73</accession>
<comment type="similarity">
    <text evidence="2">Belongs to the peptidase M14 family.</text>
</comment>
<comment type="cofactor">
    <cofactor evidence="1">
        <name>Zn(2+)</name>
        <dbReference type="ChEBI" id="CHEBI:29105"/>
    </cofactor>
</comment>
<protein>
    <recommendedName>
        <fullName evidence="4">Peptidase M14 domain-containing protein</fullName>
    </recommendedName>
</protein>
<gene>
    <name evidence="5" type="ORF">L9F63_022914</name>
</gene>
<dbReference type="GO" id="GO:0006508">
    <property type="term" value="P:proteolysis"/>
    <property type="evidence" value="ECO:0007669"/>
    <property type="project" value="InterPro"/>
</dbReference>
<name>A0AAD7ZL73_DIPPU</name>
<dbReference type="InterPro" id="IPR050821">
    <property type="entry name" value="Cytosolic_carboxypeptidase"/>
</dbReference>
<evidence type="ECO:0000256" key="2">
    <source>
        <dbReference type="ARBA" id="ARBA00005988"/>
    </source>
</evidence>
<feature type="non-terminal residue" evidence="5">
    <location>
        <position position="243"/>
    </location>
</feature>
<dbReference type="Proteomes" id="UP001233999">
    <property type="component" value="Unassembled WGS sequence"/>
</dbReference>
<keyword evidence="3" id="KW-0812">Transmembrane</keyword>
<dbReference type="GO" id="GO:0004181">
    <property type="term" value="F:metallocarboxypeptidase activity"/>
    <property type="evidence" value="ECO:0007669"/>
    <property type="project" value="InterPro"/>
</dbReference>
<evidence type="ECO:0000256" key="1">
    <source>
        <dbReference type="ARBA" id="ARBA00001947"/>
    </source>
</evidence>
<dbReference type="InterPro" id="IPR000834">
    <property type="entry name" value="Peptidase_M14"/>
</dbReference>
<reference evidence="5" key="2">
    <citation type="submission" date="2023-05" db="EMBL/GenBank/DDBJ databases">
        <authorList>
            <person name="Fouks B."/>
        </authorList>
    </citation>
    <scope>NUCLEOTIDE SEQUENCE</scope>
    <source>
        <strain evidence="5">Stay&amp;Tobe</strain>
        <tissue evidence="5">Testes</tissue>
    </source>
</reference>
<dbReference type="AlphaFoldDB" id="A0AAD7ZL73"/>
<organism evidence="5 6">
    <name type="scientific">Diploptera punctata</name>
    <name type="common">Pacific beetle cockroach</name>
    <dbReference type="NCBI Taxonomy" id="6984"/>
    <lineage>
        <taxon>Eukaryota</taxon>
        <taxon>Metazoa</taxon>
        <taxon>Ecdysozoa</taxon>
        <taxon>Arthropoda</taxon>
        <taxon>Hexapoda</taxon>
        <taxon>Insecta</taxon>
        <taxon>Pterygota</taxon>
        <taxon>Neoptera</taxon>
        <taxon>Polyneoptera</taxon>
        <taxon>Dictyoptera</taxon>
        <taxon>Blattodea</taxon>
        <taxon>Blaberoidea</taxon>
        <taxon>Blaberidae</taxon>
        <taxon>Diplopterinae</taxon>
        <taxon>Diploptera</taxon>
    </lineage>
</organism>
<dbReference type="PANTHER" id="PTHR12756:SF9">
    <property type="entry name" value="CYTOSOLIC CARBOXYPEPTIDASE 6"/>
    <property type="match status" value="1"/>
</dbReference>
<feature type="non-terminal residue" evidence="5">
    <location>
        <position position="1"/>
    </location>
</feature>
<comment type="caution">
    <text evidence="5">The sequence shown here is derived from an EMBL/GenBank/DDBJ whole genome shotgun (WGS) entry which is preliminary data.</text>
</comment>
<dbReference type="Pfam" id="PF00246">
    <property type="entry name" value="Peptidase_M14"/>
    <property type="match status" value="1"/>
</dbReference>
<evidence type="ECO:0000259" key="4">
    <source>
        <dbReference type="Pfam" id="PF00246"/>
    </source>
</evidence>
<proteinExistence type="inferred from homology"/>
<dbReference type="Gene3D" id="3.40.630.10">
    <property type="entry name" value="Zn peptidases"/>
    <property type="match status" value="1"/>
</dbReference>
<feature type="transmembrane region" description="Helical" evidence="3">
    <location>
        <begin position="34"/>
        <end position="52"/>
    </location>
</feature>
<dbReference type="SUPFAM" id="SSF53187">
    <property type="entry name" value="Zn-dependent exopeptidases"/>
    <property type="match status" value="1"/>
</dbReference>